<gene>
    <name evidence="9" type="ORF">PQR08_29195</name>
</gene>
<proteinExistence type="predicted"/>
<feature type="region of interest" description="Disordered" evidence="6">
    <location>
        <begin position="250"/>
        <end position="271"/>
    </location>
</feature>
<dbReference type="InterPro" id="IPR039420">
    <property type="entry name" value="WalR-like"/>
</dbReference>
<name>A0ABW9CSP2_9BURK</name>
<keyword evidence="3" id="KW-0238">DNA-binding</keyword>
<dbReference type="InterPro" id="IPR011006">
    <property type="entry name" value="CheY-like_superfamily"/>
</dbReference>
<feature type="modified residue" description="4-aspartylphosphate" evidence="5">
    <location>
        <position position="52"/>
    </location>
</feature>
<feature type="domain" description="Response regulatory" evidence="8">
    <location>
        <begin position="2"/>
        <end position="115"/>
    </location>
</feature>
<sequence>MRVLVLDDHRLFQAGFQLLLEQQHHAEVLQESSFKEGMKHVLNSKIDVAFVDVGLPDGGDLSALVELKNLGVPVVMMSDAPSVEIARKCIELGASGYLPKTKPVMTLSAMLAAIEAGGVFYTVSQMNRGPVAMPYELAIDSINYDALVKQREVLGENRELLLGCVFRDMPLHGAGALGLAQREYETLVWLVEGLPDKAIANTMGIAGTTVRKYVSRLLGHFHAANRGALIRLMLTTDEFKKQLFLPSQETEEMRSKVGRAAAQARKKNRVQ</sequence>
<evidence type="ECO:0000259" key="8">
    <source>
        <dbReference type="PROSITE" id="PS50110"/>
    </source>
</evidence>
<organism evidence="9 10">
    <name type="scientific">Caballeronia jiangsuensis</name>
    <dbReference type="NCBI Taxonomy" id="1458357"/>
    <lineage>
        <taxon>Bacteria</taxon>
        <taxon>Pseudomonadati</taxon>
        <taxon>Pseudomonadota</taxon>
        <taxon>Betaproteobacteria</taxon>
        <taxon>Burkholderiales</taxon>
        <taxon>Burkholderiaceae</taxon>
        <taxon>Caballeronia</taxon>
    </lineage>
</organism>
<dbReference type="Pfam" id="PF00072">
    <property type="entry name" value="Response_reg"/>
    <property type="match status" value="1"/>
</dbReference>
<dbReference type="Gene3D" id="1.10.10.10">
    <property type="entry name" value="Winged helix-like DNA-binding domain superfamily/Winged helix DNA-binding domain"/>
    <property type="match status" value="1"/>
</dbReference>
<protein>
    <submittedName>
        <fullName evidence="9">Response regulator transcription factor</fullName>
    </submittedName>
</protein>
<reference evidence="9 10" key="1">
    <citation type="journal article" date="2024" name="Chem. Sci.">
        <title>Discovery of megapolipeptins by genome mining of a Burkholderiales bacteria collection.</title>
        <authorList>
            <person name="Paulo B.S."/>
            <person name="Recchia M.J.J."/>
            <person name="Lee S."/>
            <person name="Fergusson C.H."/>
            <person name="Romanowski S.B."/>
            <person name="Hernandez A."/>
            <person name="Krull N."/>
            <person name="Liu D.Y."/>
            <person name="Cavanagh H."/>
            <person name="Bos A."/>
            <person name="Gray C.A."/>
            <person name="Murphy B.T."/>
            <person name="Linington R.G."/>
            <person name="Eustaquio A.S."/>
        </authorList>
    </citation>
    <scope>NUCLEOTIDE SEQUENCE [LARGE SCALE GENOMIC DNA]</scope>
    <source>
        <strain evidence="9 10">RL17-374-BIF-D</strain>
    </source>
</reference>
<dbReference type="Pfam" id="PF00196">
    <property type="entry name" value="GerE"/>
    <property type="match status" value="1"/>
</dbReference>
<dbReference type="InterPro" id="IPR058245">
    <property type="entry name" value="NreC/VraR/RcsB-like_REC"/>
</dbReference>
<dbReference type="PANTHER" id="PTHR43214">
    <property type="entry name" value="TWO-COMPONENT RESPONSE REGULATOR"/>
    <property type="match status" value="1"/>
</dbReference>
<dbReference type="SUPFAM" id="SSF46894">
    <property type="entry name" value="C-terminal effector domain of the bipartite response regulators"/>
    <property type="match status" value="1"/>
</dbReference>
<dbReference type="CDD" id="cd06170">
    <property type="entry name" value="LuxR_C_like"/>
    <property type="match status" value="1"/>
</dbReference>
<dbReference type="InterPro" id="IPR036388">
    <property type="entry name" value="WH-like_DNA-bd_sf"/>
</dbReference>
<evidence type="ECO:0000256" key="6">
    <source>
        <dbReference type="SAM" id="MobiDB-lite"/>
    </source>
</evidence>
<evidence type="ECO:0000256" key="1">
    <source>
        <dbReference type="ARBA" id="ARBA00022553"/>
    </source>
</evidence>
<evidence type="ECO:0000256" key="2">
    <source>
        <dbReference type="ARBA" id="ARBA00023015"/>
    </source>
</evidence>
<accession>A0ABW9CSP2</accession>
<dbReference type="PROSITE" id="PS50043">
    <property type="entry name" value="HTH_LUXR_2"/>
    <property type="match status" value="1"/>
</dbReference>
<dbReference type="InterPro" id="IPR001789">
    <property type="entry name" value="Sig_transdc_resp-reg_receiver"/>
</dbReference>
<evidence type="ECO:0000256" key="4">
    <source>
        <dbReference type="ARBA" id="ARBA00023163"/>
    </source>
</evidence>
<dbReference type="EMBL" id="JAQQDB010000035">
    <property type="protein sequence ID" value="MFM0521508.1"/>
    <property type="molecule type" value="Genomic_DNA"/>
</dbReference>
<evidence type="ECO:0000313" key="10">
    <source>
        <dbReference type="Proteomes" id="UP001629462"/>
    </source>
</evidence>
<keyword evidence="4" id="KW-0804">Transcription</keyword>
<keyword evidence="10" id="KW-1185">Reference proteome</keyword>
<evidence type="ECO:0000256" key="3">
    <source>
        <dbReference type="ARBA" id="ARBA00023125"/>
    </source>
</evidence>
<dbReference type="Proteomes" id="UP001629462">
    <property type="component" value="Unassembled WGS sequence"/>
</dbReference>
<keyword evidence="2" id="KW-0805">Transcription regulation</keyword>
<dbReference type="PROSITE" id="PS50110">
    <property type="entry name" value="RESPONSE_REGULATORY"/>
    <property type="match status" value="1"/>
</dbReference>
<dbReference type="PRINTS" id="PR00038">
    <property type="entry name" value="HTHLUXR"/>
</dbReference>
<evidence type="ECO:0000256" key="5">
    <source>
        <dbReference type="PROSITE-ProRule" id="PRU00169"/>
    </source>
</evidence>
<comment type="caution">
    <text evidence="9">The sequence shown here is derived from an EMBL/GenBank/DDBJ whole genome shotgun (WGS) entry which is preliminary data.</text>
</comment>
<evidence type="ECO:0000259" key="7">
    <source>
        <dbReference type="PROSITE" id="PS50043"/>
    </source>
</evidence>
<dbReference type="CDD" id="cd17535">
    <property type="entry name" value="REC_NarL-like"/>
    <property type="match status" value="1"/>
</dbReference>
<dbReference type="Gene3D" id="3.40.50.2300">
    <property type="match status" value="1"/>
</dbReference>
<dbReference type="SMART" id="SM00421">
    <property type="entry name" value="HTH_LUXR"/>
    <property type="match status" value="1"/>
</dbReference>
<dbReference type="RefSeq" id="WP_408163201.1">
    <property type="nucleotide sequence ID" value="NZ_JAQQDB010000035.1"/>
</dbReference>
<dbReference type="SMART" id="SM00448">
    <property type="entry name" value="REC"/>
    <property type="match status" value="1"/>
</dbReference>
<dbReference type="PANTHER" id="PTHR43214:SF41">
    <property type="entry name" value="NITRATE_NITRITE RESPONSE REGULATOR PROTEIN NARP"/>
    <property type="match status" value="1"/>
</dbReference>
<feature type="domain" description="HTH luxR-type" evidence="7">
    <location>
        <begin position="172"/>
        <end position="237"/>
    </location>
</feature>
<dbReference type="InterPro" id="IPR016032">
    <property type="entry name" value="Sig_transdc_resp-reg_C-effctor"/>
</dbReference>
<dbReference type="InterPro" id="IPR000792">
    <property type="entry name" value="Tscrpt_reg_LuxR_C"/>
</dbReference>
<keyword evidence="1 5" id="KW-0597">Phosphoprotein</keyword>
<dbReference type="SUPFAM" id="SSF52172">
    <property type="entry name" value="CheY-like"/>
    <property type="match status" value="1"/>
</dbReference>
<evidence type="ECO:0000313" key="9">
    <source>
        <dbReference type="EMBL" id="MFM0521508.1"/>
    </source>
</evidence>